<keyword evidence="3" id="KW-1185">Reference proteome</keyword>
<accession>A0A6I7DBL3</accession>
<protein>
    <submittedName>
        <fullName evidence="2">DUF3343 domain-containing protein</fullName>
    </submittedName>
</protein>
<dbReference type="KEGG" id="pcol:F1325_08105"/>
<feature type="domain" description="Putative Se/S carrier protein-like" evidence="1">
    <location>
        <begin position="17"/>
        <end position="76"/>
    </location>
</feature>
<organism evidence="2 3">
    <name type="scientific">Proteus columbae</name>
    <dbReference type="NCBI Taxonomy" id="1987580"/>
    <lineage>
        <taxon>Bacteria</taxon>
        <taxon>Pseudomonadati</taxon>
        <taxon>Pseudomonadota</taxon>
        <taxon>Gammaproteobacteria</taxon>
        <taxon>Enterobacterales</taxon>
        <taxon>Morganellaceae</taxon>
        <taxon>Proteus</taxon>
    </lineage>
</organism>
<dbReference type="EMBL" id="CP043925">
    <property type="protein sequence ID" value="QHN10428.1"/>
    <property type="molecule type" value="Genomic_DNA"/>
</dbReference>
<dbReference type="Pfam" id="PF11823">
    <property type="entry name" value="Se_S_carrier"/>
    <property type="match status" value="1"/>
</dbReference>
<proteinExistence type="predicted"/>
<evidence type="ECO:0000313" key="2">
    <source>
        <dbReference type="EMBL" id="QHN10428.1"/>
    </source>
</evidence>
<evidence type="ECO:0000313" key="3">
    <source>
        <dbReference type="Proteomes" id="UP000464700"/>
    </source>
</evidence>
<dbReference type="Proteomes" id="UP000464700">
    <property type="component" value="Chromosome"/>
</dbReference>
<sequence>MSQIKQKIMELVKMAHNYLFLFHEQYAVKKLQQQLQQDNFSAKIIDAPRKISSECELAISIYFSDDEIYKQYINDNVRAVYKIDSNHFDVLWKDEF</sequence>
<evidence type="ECO:0000259" key="1">
    <source>
        <dbReference type="Pfam" id="PF11823"/>
    </source>
</evidence>
<gene>
    <name evidence="2" type="ORF">F1325_08105</name>
</gene>
<name>A0A6I7DBL3_9GAMM</name>
<dbReference type="InterPro" id="IPR021778">
    <property type="entry name" value="Se/S_carrier-like"/>
</dbReference>
<reference evidence="2 3" key="1">
    <citation type="submission" date="2019-09" db="EMBL/GenBank/DDBJ databases">
        <title>Emergence of a chromosome-mediated tetracycline resistance gene in Proteus strain.</title>
        <authorList>
            <person name="He D."/>
            <person name="Wang L."/>
        </authorList>
    </citation>
    <scope>NUCLEOTIDE SEQUENCE [LARGE SCALE GENOMIC DNA]</scope>
    <source>
        <strain evidence="2 3">T60</strain>
    </source>
</reference>
<dbReference type="AlphaFoldDB" id="A0A6I7DBL3"/>